<protein>
    <submittedName>
        <fullName evidence="3">Nucleotide-binding universal stress protein, UspA family</fullName>
    </submittedName>
</protein>
<dbReference type="RefSeq" id="WP_089701545.1">
    <property type="nucleotide sequence ID" value="NZ_FNII01000001.1"/>
</dbReference>
<dbReference type="CDD" id="cd00293">
    <property type="entry name" value="USP-like"/>
    <property type="match status" value="1"/>
</dbReference>
<dbReference type="Pfam" id="PF00582">
    <property type="entry name" value="Usp"/>
    <property type="match status" value="1"/>
</dbReference>
<feature type="domain" description="UspA" evidence="2">
    <location>
        <begin position="1"/>
        <end position="145"/>
    </location>
</feature>
<keyword evidence="4" id="KW-1185">Reference proteome</keyword>
<dbReference type="InterPro" id="IPR006016">
    <property type="entry name" value="UspA"/>
</dbReference>
<dbReference type="SUPFAM" id="SSF52402">
    <property type="entry name" value="Adenine nucleotide alpha hydrolases-like"/>
    <property type="match status" value="1"/>
</dbReference>
<accession>A0A1G9X8S1</accession>
<evidence type="ECO:0000256" key="1">
    <source>
        <dbReference type="ARBA" id="ARBA00008791"/>
    </source>
</evidence>
<dbReference type="Gene3D" id="3.40.50.620">
    <property type="entry name" value="HUPs"/>
    <property type="match status" value="1"/>
</dbReference>
<name>A0A1G9X8S1_9GAMM</name>
<dbReference type="EMBL" id="FNII01000001">
    <property type="protein sequence ID" value="SDM93170.1"/>
    <property type="molecule type" value="Genomic_DNA"/>
</dbReference>
<evidence type="ECO:0000313" key="3">
    <source>
        <dbReference type="EMBL" id="SDM93170.1"/>
    </source>
</evidence>
<reference evidence="4" key="1">
    <citation type="submission" date="2016-10" db="EMBL/GenBank/DDBJ databases">
        <authorList>
            <person name="Varghese N."/>
            <person name="Submissions S."/>
        </authorList>
    </citation>
    <scope>NUCLEOTIDE SEQUENCE [LARGE SCALE GENOMIC DNA]</scope>
    <source>
        <strain evidence="4">CGMCC 1.6494</strain>
    </source>
</reference>
<dbReference type="OrthoDB" id="5795499at2"/>
<evidence type="ECO:0000313" key="4">
    <source>
        <dbReference type="Proteomes" id="UP000199677"/>
    </source>
</evidence>
<proteinExistence type="inferred from homology"/>
<dbReference type="Proteomes" id="UP000199677">
    <property type="component" value="Unassembled WGS sequence"/>
</dbReference>
<evidence type="ECO:0000259" key="2">
    <source>
        <dbReference type="Pfam" id="PF00582"/>
    </source>
</evidence>
<gene>
    <name evidence="3" type="ORF">SAMN04487951_101178</name>
</gene>
<dbReference type="InterPro" id="IPR014729">
    <property type="entry name" value="Rossmann-like_a/b/a_fold"/>
</dbReference>
<dbReference type="STRING" id="416873.SAMN04487951_101178"/>
<dbReference type="PANTHER" id="PTHR46268">
    <property type="entry name" value="STRESS RESPONSE PROTEIN NHAX"/>
    <property type="match status" value="1"/>
</dbReference>
<comment type="similarity">
    <text evidence="1">Belongs to the universal stress protein A family.</text>
</comment>
<dbReference type="AlphaFoldDB" id="A0A1G9X8S1"/>
<dbReference type="InterPro" id="IPR006015">
    <property type="entry name" value="Universal_stress_UspA"/>
</dbReference>
<organism evidence="3 4">
    <name type="scientific">Vreelandella arcis</name>
    <dbReference type="NCBI Taxonomy" id="416873"/>
    <lineage>
        <taxon>Bacteria</taxon>
        <taxon>Pseudomonadati</taxon>
        <taxon>Pseudomonadota</taxon>
        <taxon>Gammaproteobacteria</taxon>
        <taxon>Oceanospirillales</taxon>
        <taxon>Halomonadaceae</taxon>
        <taxon>Vreelandella</taxon>
    </lineage>
</organism>
<sequence>MYNRILVPVDGSEHAKEALSIACRLMDSNNATLYVLHIPQALAYGTTLVWGVGAINASAPLAEREKAGDQLLEQAMTSAREQGAPQVEKRLTQGDPVRVILETANELDVDTIVMGSRGLSDLGGVIIGSVSHKVSHSAKCRVITVSQ</sequence>
<dbReference type="PRINTS" id="PR01438">
    <property type="entry name" value="UNVRSLSTRESS"/>
</dbReference>
<dbReference type="PANTHER" id="PTHR46268:SF6">
    <property type="entry name" value="UNIVERSAL STRESS PROTEIN UP12"/>
    <property type="match status" value="1"/>
</dbReference>